<evidence type="ECO:0000256" key="2">
    <source>
        <dbReference type="ARBA" id="ARBA00022723"/>
    </source>
</evidence>
<dbReference type="EMBL" id="UINC01070294">
    <property type="protein sequence ID" value="SVC04333.1"/>
    <property type="molecule type" value="Genomic_DNA"/>
</dbReference>
<dbReference type="PANTHER" id="PTHR42796:SF4">
    <property type="entry name" value="FUMARYLACETOACETATE HYDROLASE DOMAIN-CONTAINING PROTEIN 2A"/>
    <property type="match status" value="1"/>
</dbReference>
<dbReference type="GO" id="GO:0044281">
    <property type="term" value="P:small molecule metabolic process"/>
    <property type="evidence" value="ECO:0007669"/>
    <property type="project" value="UniProtKB-ARBA"/>
</dbReference>
<feature type="domain" description="Fumarylacetoacetase-like C-terminal" evidence="3">
    <location>
        <begin position="72"/>
        <end position="125"/>
    </location>
</feature>
<name>A0A382IZR7_9ZZZZ</name>
<accession>A0A382IZR7</accession>
<evidence type="ECO:0000313" key="4">
    <source>
        <dbReference type="EMBL" id="SVC04333.1"/>
    </source>
</evidence>
<dbReference type="InterPro" id="IPR036663">
    <property type="entry name" value="Fumarylacetoacetase_C_sf"/>
</dbReference>
<dbReference type="InterPro" id="IPR011234">
    <property type="entry name" value="Fumarylacetoacetase-like_C"/>
</dbReference>
<dbReference type="Pfam" id="PF01557">
    <property type="entry name" value="FAA_hydrolase"/>
    <property type="match status" value="1"/>
</dbReference>
<evidence type="ECO:0000256" key="1">
    <source>
        <dbReference type="ARBA" id="ARBA00010211"/>
    </source>
</evidence>
<reference evidence="4" key="1">
    <citation type="submission" date="2018-05" db="EMBL/GenBank/DDBJ databases">
        <authorList>
            <person name="Lanie J.A."/>
            <person name="Ng W.-L."/>
            <person name="Kazmierczak K.M."/>
            <person name="Andrzejewski T.M."/>
            <person name="Davidsen T.M."/>
            <person name="Wayne K.J."/>
            <person name="Tettelin H."/>
            <person name="Glass J.I."/>
            <person name="Rusch D."/>
            <person name="Podicherti R."/>
            <person name="Tsui H.-C.T."/>
            <person name="Winkler M.E."/>
        </authorList>
    </citation>
    <scope>NUCLEOTIDE SEQUENCE</scope>
</reference>
<feature type="non-terminal residue" evidence="4">
    <location>
        <position position="125"/>
    </location>
</feature>
<dbReference type="PANTHER" id="PTHR42796">
    <property type="entry name" value="FUMARYLACETOACETATE HYDROLASE DOMAIN-CONTAINING PROTEIN 2A-RELATED"/>
    <property type="match status" value="1"/>
</dbReference>
<keyword evidence="2" id="KW-0479">Metal-binding</keyword>
<protein>
    <recommendedName>
        <fullName evidence="3">Fumarylacetoacetase-like C-terminal domain-containing protein</fullName>
    </recommendedName>
</protein>
<comment type="similarity">
    <text evidence="1">Belongs to the FAH family.</text>
</comment>
<dbReference type="AlphaFoldDB" id="A0A382IZR7"/>
<evidence type="ECO:0000259" key="3">
    <source>
        <dbReference type="Pfam" id="PF01557"/>
    </source>
</evidence>
<dbReference type="InterPro" id="IPR051121">
    <property type="entry name" value="FAH"/>
</dbReference>
<dbReference type="SUPFAM" id="SSF56529">
    <property type="entry name" value="FAH"/>
    <property type="match status" value="1"/>
</dbReference>
<dbReference type="GO" id="GO:0046872">
    <property type="term" value="F:metal ion binding"/>
    <property type="evidence" value="ECO:0007669"/>
    <property type="project" value="UniProtKB-KW"/>
</dbReference>
<organism evidence="4">
    <name type="scientific">marine metagenome</name>
    <dbReference type="NCBI Taxonomy" id="408172"/>
    <lineage>
        <taxon>unclassified sequences</taxon>
        <taxon>metagenomes</taxon>
        <taxon>ecological metagenomes</taxon>
    </lineage>
</organism>
<dbReference type="Gene3D" id="3.90.850.10">
    <property type="entry name" value="Fumarylacetoacetase-like, C-terminal domain"/>
    <property type="match status" value="1"/>
</dbReference>
<gene>
    <name evidence="4" type="ORF">METZ01_LOCUS257187</name>
</gene>
<proteinExistence type="inferred from homology"/>
<sequence>MKLLRYGPVGQEKPGILDNDGNVRDLSAHVDDIGSDVLTPDGLAKIAALNVTDLNTVDSDPRIGTCVGDIGKFMCIGLNYSDHAAETNMPIPEEPILFAKFNSAISGPNDDVIMPRDSSKMDWEV</sequence>
<dbReference type="GO" id="GO:0003824">
    <property type="term" value="F:catalytic activity"/>
    <property type="evidence" value="ECO:0007669"/>
    <property type="project" value="InterPro"/>
</dbReference>